<keyword evidence="1" id="KW-1133">Transmembrane helix</keyword>
<dbReference type="RefSeq" id="WP_131258139.1">
    <property type="nucleotide sequence ID" value="NZ_JBHSUS010000001.1"/>
</dbReference>
<reference evidence="3" key="1">
    <citation type="journal article" date="2019" name="Int. J. Syst. Evol. Microbiol.">
        <title>The Global Catalogue of Microorganisms (GCM) 10K type strain sequencing project: providing services to taxonomists for standard genome sequencing and annotation.</title>
        <authorList>
            <consortium name="The Broad Institute Genomics Platform"/>
            <consortium name="The Broad Institute Genome Sequencing Center for Infectious Disease"/>
            <person name="Wu L."/>
            <person name="Ma J."/>
        </authorList>
    </citation>
    <scope>NUCLEOTIDE SEQUENCE [LARGE SCALE GENOMIC DNA]</scope>
    <source>
        <strain evidence="3">CGMCC 1.16031</strain>
    </source>
</reference>
<keyword evidence="1" id="KW-0472">Membrane</keyword>
<evidence type="ECO:0000256" key="1">
    <source>
        <dbReference type="SAM" id="Phobius"/>
    </source>
</evidence>
<feature type="transmembrane region" description="Helical" evidence="1">
    <location>
        <begin position="86"/>
        <end position="108"/>
    </location>
</feature>
<evidence type="ECO:0000313" key="2">
    <source>
        <dbReference type="EMBL" id="MFC6440341.1"/>
    </source>
</evidence>
<proteinExistence type="predicted"/>
<feature type="transmembrane region" description="Helical" evidence="1">
    <location>
        <begin position="129"/>
        <end position="156"/>
    </location>
</feature>
<organism evidence="2 3">
    <name type="scientific">Pseudobowmanella zhangzhouensis</name>
    <dbReference type="NCBI Taxonomy" id="1537679"/>
    <lineage>
        <taxon>Bacteria</taxon>
        <taxon>Pseudomonadati</taxon>
        <taxon>Pseudomonadota</taxon>
        <taxon>Gammaproteobacteria</taxon>
        <taxon>Alteromonadales</taxon>
        <taxon>Alteromonadaceae</taxon>
    </lineage>
</organism>
<feature type="transmembrane region" description="Helical" evidence="1">
    <location>
        <begin position="6"/>
        <end position="28"/>
    </location>
</feature>
<comment type="caution">
    <text evidence="2">The sequence shown here is derived from an EMBL/GenBank/DDBJ whole genome shotgun (WGS) entry which is preliminary data.</text>
</comment>
<keyword evidence="1" id="KW-0812">Transmembrane</keyword>
<dbReference type="Proteomes" id="UP001596364">
    <property type="component" value="Unassembled WGS sequence"/>
</dbReference>
<feature type="transmembrane region" description="Helical" evidence="1">
    <location>
        <begin position="48"/>
        <end position="74"/>
    </location>
</feature>
<protein>
    <submittedName>
        <fullName evidence="2">DUF2269 domain-containing protein</fullName>
    </submittedName>
</protein>
<evidence type="ECO:0000313" key="3">
    <source>
        <dbReference type="Proteomes" id="UP001596364"/>
    </source>
</evidence>
<dbReference type="EMBL" id="JBHSUS010000001">
    <property type="protein sequence ID" value="MFC6440341.1"/>
    <property type="molecule type" value="Genomic_DNA"/>
</dbReference>
<name>A0ABW1XJF8_9ALTE</name>
<accession>A0ABW1XJF8</accession>
<gene>
    <name evidence="2" type="ORF">ACFP85_09300</name>
</gene>
<sequence length="162" mass="18388">MEYSLIKLLHIGSLVFWLGVPLGAWLVLKTAERNHPENNTLLQQVSQVFFITLIIEHIAFALLLISGSWMAISYGWWNTAWLNQKLWLVGAILLPLEIVDIVLGNFIAAKASARFYQQRSLSLWQKRALSIYHGSFTKIAIIIIPIAVILIMYLAISKTPLM</sequence>
<keyword evidence="3" id="KW-1185">Reference proteome</keyword>